<feature type="domain" description="DUF218" evidence="1">
    <location>
        <begin position="70"/>
        <end position="186"/>
    </location>
</feature>
<keyword evidence="3" id="KW-1185">Reference proteome</keyword>
<dbReference type="CDD" id="cd06259">
    <property type="entry name" value="YdcF-like"/>
    <property type="match status" value="1"/>
</dbReference>
<dbReference type="Gene3D" id="3.40.50.620">
    <property type="entry name" value="HUPs"/>
    <property type="match status" value="1"/>
</dbReference>
<protein>
    <submittedName>
        <fullName evidence="2">YdcF family protein</fullName>
    </submittedName>
</protein>
<proteinExistence type="predicted"/>
<evidence type="ECO:0000313" key="2">
    <source>
        <dbReference type="EMBL" id="MDM7884813.1"/>
    </source>
</evidence>
<name>A0ABT7T5G0_9MICO</name>
<accession>A0ABT7T5G0</accession>
<comment type="caution">
    <text evidence="2">The sequence shown here is derived from an EMBL/GenBank/DDBJ whole genome shotgun (WGS) entry which is preliminary data.</text>
</comment>
<sequence>MHRLDVPRGTSIARTVLIAAGALSAVLAWGEAVHARAHARQELELPPERARTARVSEALGNRRGTPARCAVLVLGFADRGPRAHAVTRWRARIGARTAARLVAEGFAVEVVACGGAVRGAVPEADLLAEALREAGWQGRILLERESTTTWENIASARALVGDRNAISICANGLHAEKARAYLRRQDPDLGSRLVSADDYRFPEMSLLKPVFAVVGLNKLRQLCRADSHG</sequence>
<dbReference type="EMBL" id="JAUCML010000003">
    <property type="protein sequence ID" value="MDM7884813.1"/>
    <property type="molecule type" value="Genomic_DNA"/>
</dbReference>
<evidence type="ECO:0000313" key="3">
    <source>
        <dbReference type="Proteomes" id="UP001237823"/>
    </source>
</evidence>
<dbReference type="RefSeq" id="WP_289458288.1">
    <property type="nucleotide sequence ID" value="NZ_JAUCML010000003.1"/>
</dbReference>
<reference evidence="2 3" key="1">
    <citation type="submission" date="2023-06" db="EMBL/GenBank/DDBJ databases">
        <authorList>
            <person name="Feng G."/>
            <person name="Li J."/>
            <person name="Zhu H."/>
        </authorList>
    </citation>
    <scope>NUCLEOTIDE SEQUENCE [LARGE SCALE GENOMIC DNA]</scope>
    <source>
        <strain evidence="2 3">RHCKG23</strain>
    </source>
</reference>
<organism evidence="2 3">
    <name type="scientific">Curtobacterium citri</name>
    <dbReference type="NCBI Taxonomy" id="3055139"/>
    <lineage>
        <taxon>Bacteria</taxon>
        <taxon>Bacillati</taxon>
        <taxon>Actinomycetota</taxon>
        <taxon>Actinomycetes</taxon>
        <taxon>Micrococcales</taxon>
        <taxon>Microbacteriaceae</taxon>
        <taxon>Curtobacterium</taxon>
    </lineage>
</organism>
<evidence type="ECO:0000259" key="1">
    <source>
        <dbReference type="Pfam" id="PF02698"/>
    </source>
</evidence>
<dbReference type="InterPro" id="IPR014729">
    <property type="entry name" value="Rossmann-like_a/b/a_fold"/>
</dbReference>
<dbReference type="Proteomes" id="UP001237823">
    <property type="component" value="Unassembled WGS sequence"/>
</dbReference>
<dbReference type="Pfam" id="PF02698">
    <property type="entry name" value="DUF218"/>
    <property type="match status" value="1"/>
</dbReference>
<dbReference type="InterPro" id="IPR003848">
    <property type="entry name" value="DUF218"/>
</dbReference>
<gene>
    <name evidence="2" type="ORF">QUG92_06805</name>
</gene>